<dbReference type="Pfam" id="PF10677">
    <property type="entry name" value="DUF2490"/>
    <property type="match status" value="1"/>
</dbReference>
<protein>
    <submittedName>
        <fullName evidence="1">Protein of uncharacterized function (DUF2490)</fullName>
    </submittedName>
</protein>
<dbReference type="InterPro" id="IPR019619">
    <property type="entry name" value="DUF2490"/>
</dbReference>
<dbReference type="Proteomes" id="UP000254968">
    <property type="component" value="Unassembled WGS sequence"/>
</dbReference>
<dbReference type="RefSeq" id="WP_115302807.1">
    <property type="nucleotide sequence ID" value="NZ_CAAAHO010000004.1"/>
</dbReference>
<keyword evidence="2" id="KW-1185">Reference proteome</keyword>
<organism evidence="1 2">
    <name type="scientific">Legionella beliardensis</name>
    <dbReference type="NCBI Taxonomy" id="91822"/>
    <lineage>
        <taxon>Bacteria</taxon>
        <taxon>Pseudomonadati</taxon>
        <taxon>Pseudomonadota</taxon>
        <taxon>Gammaproteobacteria</taxon>
        <taxon>Legionellales</taxon>
        <taxon>Legionellaceae</taxon>
        <taxon>Legionella</taxon>
    </lineage>
</organism>
<evidence type="ECO:0000313" key="1">
    <source>
        <dbReference type="EMBL" id="STX29109.1"/>
    </source>
</evidence>
<name>A0A378I1R3_9GAMM</name>
<reference evidence="1 2" key="1">
    <citation type="submission" date="2018-06" db="EMBL/GenBank/DDBJ databases">
        <authorList>
            <consortium name="Pathogen Informatics"/>
            <person name="Doyle S."/>
        </authorList>
    </citation>
    <scope>NUCLEOTIDE SEQUENCE [LARGE SCALE GENOMIC DNA]</scope>
    <source>
        <strain evidence="1 2">NCTC13315</strain>
    </source>
</reference>
<dbReference type="EMBL" id="UGNV01000001">
    <property type="protein sequence ID" value="STX29109.1"/>
    <property type="molecule type" value="Genomic_DNA"/>
</dbReference>
<sequence length="226" mass="26400">MQMKLNKLFLIVVILIIPIKNGLAQIEVAKIWNTLTININSNNYRFYLEPQLRVQDAPNPLDQFLNNIGVGYRVLPSLTVWVGTTSLIIGSLTANVPDRTEFRTWQQSVLAGKVNQYNLQLRSRLEERRRDNFSALNYRFRNRLTINRPFYKSLNWVWYDEFFINLNRPIWITSNTIEQNRFLIGINQKASKTFTVGVGYLNQYIFTKPRIIGHVASLFAQIEIDG</sequence>
<dbReference type="OrthoDB" id="5381041at2"/>
<evidence type="ECO:0000313" key="2">
    <source>
        <dbReference type="Proteomes" id="UP000254968"/>
    </source>
</evidence>
<gene>
    <name evidence="1" type="ORF">NCTC13315_01644</name>
</gene>
<accession>A0A378I1R3</accession>
<dbReference type="AlphaFoldDB" id="A0A378I1R3"/>
<proteinExistence type="predicted"/>